<keyword evidence="2" id="KW-1185">Reference proteome</keyword>
<evidence type="ECO:0000313" key="1">
    <source>
        <dbReference type="EMBL" id="AVO33356.1"/>
    </source>
</evidence>
<name>A0A2S0MC07_9BURK</name>
<dbReference type="RefSeq" id="WP_106701919.1">
    <property type="nucleotide sequence ID" value="NZ_CP027666.1"/>
</dbReference>
<dbReference type="KEGG" id="otk:C6570_03120"/>
<dbReference type="AlphaFoldDB" id="A0A2S0MC07"/>
<accession>A0A2S0MC07</accession>
<protein>
    <recommendedName>
        <fullName evidence="3">DUF2004 domain-containing protein</fullName>
    </recommendedName>
</protein>
<organism evidence="1 2">
    <name type="scientific">Ottowia oryzae</name>
    <dbReference type="NCBI Taxonomy" id="2109914"/>
    <lineage>
        <taxon>Bacteria</taxon>
        <taxon>Pseudomonadati</taxon>
        <taxon>Pseudomonadota</taxon>
        <taxon>Betaproteobacteria</taxon>
        <taxon>Burkholderiales</taxon>
        <taxon>Comamonadaceae</taxon>
        <taxon>Ottowia</taxon>
    </lineage>
</organism>
<dbReference type="Proteomes" id="UP000239709">
    <property type="component" value="Chromosome"/>
</dbReference>
<evidence type="ECO:0000313" key="2">
    <source>
        <dbReference type="Proteomes" id="UP000239709"/>
    </source>
</evidence>
<gene>
    <name evidence="1" type="ORF">C6570_03120</name>
</gene>
<dbReference type="OrthoDB" id="8794728at2"/>
<evidence type="ECO:0008006" key="3">
    <source>
        <dbReference type="Google" id="ProtNLM"/>
    </source>
</evidence>
<proteinExistence type="predicted"/>
<dbReference type="EMBL" id="CP027666">
    <property type="protein sequence ID" value="AVO33356.1"/>
    <property type="molecule type" value="Genomic_DNA"/>
</dbReference>
<sequence>MPVATLDHPFFGHCSTAGFTTEEVCWEKEIAVNGSGVDVALWAPPDAPMRNGLDKGELDQMADAVQHLTTLDEQARRHLLDYLDDDDAFIRHHLEEADAFPRVAELFPSGSTTPPDFAQALQLVQVGLWLGHPDPIVMDYMIDPDHSDQVLAVKLGADGSLASIDWES</sequence>
<reference evidence="1 2" key="1">
    <citation type="submission" date="2018-03" db="EMBL/GenBank/DDBJ databases">
        <title>Genome sequencing of Ottowia sp.</title>
        <authorList>
            <person name="Kim S.-J."/>
            <person name="Heo J."/>
            <person name="Kwon S.-W."/>
        </authorList>
    </citation>
    <scope>NUCLEOTIDE SEQUENCE [LARGE SCALE GENOMIC DNA]</scope>
    <source>
        <strain evidence="1 2">KADR8-3</strain>
    </source>
</reference>